<dbReference type="PANTHER" id="PTHR35526">
    <property type="entry name" value="ANTI-SIGMA-F FACTOR RSBW-RELATED"/>
    <property type="match status" value="1"/>
</dbReference>
<organism evidence="3 4">
    <name type="scientific">Lentzea rhizosphaerae</name>
    <dbReference type="NCBI Taxonomy" id="2041025"/>
    <lineage>
        <taxon>Bacteria</taxon>
        <taxon>Bacillati</taxon>
        <taxon>Actinomycetota</taxon>
        <taxon>Actinomycetes</taxon>
        <taxon>Pseudonocardiales</taxon>
        <taxon>Pseudonocardiaceae</taxon>
        <taxon>Lentzea</taxon>
    </lineage>
</organism>
<keyword evidence="3" id="KW-0547">Nucleotide-binding</keyword>
<proteinExistence type="predicted"/>
<keyword evidence="1" id="KW-0723">Serine/threonine-protein kinase</keyword>
<keyword evidence="3" id="KW-0067">ATP-binding</keyword>
<dbReference type="SUPFAM" id="SSF55874">
    <property type="entry name" value="ATPase domain of HSP90 chaperone/DNA topoisomerase II/histidine kinase"/>
    <property type="match status" value="1"/>
</dbReference>
<dbReference type="Proteomes" id="UP001595690">
    <property type="component" value="Unassembled WGS sequence"/>
</dbReference>
<evidence type="ECO:0000259" key="2">
    <source>
        <dbReference type="Pfam" id="PF13581"/>
    </source>
</evidence>
<dbReference type="InterPro" id="IPR003594">
    <property type="entry name" value="HATPase_dom"/>
</dbReference>
<accession>A0ABV8C4X7</accession>
<dbReference type="Gene3D" id="3.30.565.10">
    <property type="entry name" value="Histidine kinase-like ATPase, C-terminal domain"/>
    <property type="match status" value="1"/>
</dbReference>
<keyword evidence="1" id="KW-0418">Kinase</keyword>
<dbReference type="CDD" id="cd16936">
    <property type="entry name" value="HATPase_RsbW-like"/>
    <property type="match status" value="1"/>
</dbReference>
<dbReference type="PANTHER" id="PTHR35526:SF3">
    <property type="entry name" value="ANTI-SIGMA-F FACTOR RSBW"/>
    <property type="match status" value="1"/>
</dbReference>
<dbReference type="EMBL" id="JBHRZI010000032">
    <property type="protein sequence ID" value="MFC3897068.1"/>
    <property type="molecule type" value="Genomic_DNA"/>
</dbReference>
<dbReference type="Pfam" id="PF13581">
    <property type="entry name" value="HATPase_c_2"/>
    <property type="match status" value="1"/>
</dbReference>
<evidence type="ECO:0000313" key="4">
    <source>
        <dbReference type="Proteomes" id="UP001595690"/>
    </source>
</evidence>
<name>A0ABV8C4X7_9PSEU</name>
<keyword evidence="4" id="KW-1185">Reference proteome</keyword>
<protein>
    <submittedName>
        <fullName evidence="3">ATP-binding protein</fullName>
    </submittedName>
</protein>
<gene>
    <name evidence="3" type="ORF">ACFOWZ_36795</name>
</gene>
<keyword evidence="1" id="KW-0808">Transferase</keyword>
<feature type="domain" description="Histidine kinase/HSP90-like ATPase" evidence="2">
    <location>
        <begin position="28"/>
        <end position="131"/>
    </location>
</feature>
<dbReference type="RefSeq" id="WP_382378556.1">
    <property type="nucleotide sequence ID" value="NZ_JBHRZI010000032.1"/>
</dbReference>
<evidence type="ECO:0000256" key="1">
    <source>
        <dbReference type="ARBA" id="ARBA00022527"/>
    </source>
</evidence>
<dbReference type="InterPro" id="IPR036890">
    <property type="entry name" value="HATPase_C_sf"/>
</dbReference>
<reference evidence="4" key="1">
    <citation type="journal article" date="2019" name="Int. J. Syst. Evol. Microbiol.">
        <title>The Global Catalogue of Microorganisms (GCM) 10K type strain sequencing project: providing services to taxonomists for standard genome sequencing and annotation.</title>
        <authorList>
            <consortium name="The Broad Institute Genomics Platform"/>
            <consortium name="The Broad Institute Genome Sequencing Center for Infectious Disease"/>
            <person name="Wu L."/>
            <person name="Ma J."/>
        </authorList>
    </citation>
    <scope>NUCLEOTIDE SEQUENCE [LARGE SCALE GENOMIC DNA]</scope>
    <source>
        <strain evidence="4">CGMCC 4.7405</strain>
    </source>
</reference>
<sequence length="143" mass="15339">MFGSAQLMTAGDSPAAIVLDLVVEPTINLSAMRGRLATALHDLGEDHLYDVVLVVTELVSNVLDHTPGTGRLRVFRHTTRCEITIEVDDRSPARPVHGHSRLGGTRGRGIVVVDNVAREWGIRPLPDGGKTVFASVPCPDAVN</sequence>
<evidence type="ECO:0000313" key="3">
    <source>
        <dbReference type="EMBL" id="MFC3897068.1"/>
    </source>
</evidence>
<comment type="caution">
    <text evidence="3">The sequence shown here is derived from an EMBL/GenBank/DDBJ whole genome shotgun (WGS) entry which is preliminary data.</text>
</comment>
<dbReference type="GO" id="GO:0005524">
    <property type="term" value="F:ATP binding"/>
    <property type="evidence" value="ECO:0007669"/>
    <property type="project" value="UniProtKB-KW"/>
</dbReference>
<dbReference type="InterPro" id="IPR050267">
    <property type="entry name" value="Anti-sigma-factor_SerPK"/>
</dbReference>